<reference evidence="14" key="1">
    <citation type="submission" date="2008-05" db="EMBL/GenBank/DDBJ databases">
        <title>Genome sequence of Riesia pediculicola USDA.</title>
        <authorList>
            <person name="Kirkness E.F."/>
        </authorList>
    </citation>
    <scope>NUCLEOTIDE SEQUENCE [LARGE SCALE GENOMIC DNA]</scope>
    <source>
        <strain evidence="14">USDA</strain>
    </source>
</reference>
<keyword evidence="12" id="KW-0963">Cytoplasm</keyword>
<evidence type="ECO:0000256" key="2">
    <source>
        <dbReference type="ARBA" id="ARBA00005099"/>
    </source>
</evidence>
<evidence type="ECO:0000256" key="11">
    <source>
        <dbReference type="ARBA" id="ARBA00049007"/>
    </source>
</evidence>
<comment type="catalytic activity">
    <reaction evidence="11 12">
        <text>O-phospho-L-serine + 2-oxoglutarate = 3-phosphooxypyruvate + L-glutamate</text>
        <dbReference type="Rhea" id="RHEA:14329"/>
        <dbReference type="ChEBI" id="CHEBI:16810"/>
        <dbReference type="ChEBI" id="CHEBI:18110"/>
        <dbReference type="ChEBI" id="CHEBI:29985"/>
        <dbReference type="ChEBI" id="CHEBI:57524"/>
        <dbReference type="EC" id="2.6.1.52"/>
    </reaction>
</comment>
<dbReference type="PANTHER" id="PTHR43247">
    <property type="entry name" value="PHOSPHOSERINE AMINOTRANSFERASE"/>
    <property type="match status" value="1"/>
</dbReference>
<dbReference type="EMBL" id="CP001085">
    <property type="protein sequence ID" value="ADD79518.1"/>
    <property type="molecule type" value="Genomic_DNA"/>
</dbReference>
<comment type="subcellular location">
    <subcellularLocation>
        <location evidence="12">Cytoplasm</location>
    </subcellularLocation>
</comment>
<evidence type="ECO:0000256" key="12">
    <source>
        <dbReference type="HAMAP-Rule" id="MF_00160"/>
    </source>
</evidence>
<sequence length="372" mass="43172">MNKRIYNFSAGPSCIPKEVLKQIKKESACWKKSNVSVMEISHRSETFLEISNELHENIRKTLNIPKNYEILLLHGGARGMFSAIPLNLFQKKEVVDYVIGGYWSNYAYREASRYCSANAIYINTKTKDNKKIDLIPISEWKLSNSKYLHLCHNETVEGIKIDLSNDEIFKKKIVIADFSSSILSEPLNISNFGLIYASSQKNIGISGIALVIIRKDLVKESCQVFTPSILNFFLQTKHHSLYNTPNTFSWYVSTLIFRWIMKNGGLQKIKINNQKKSNLLYDTLDKSHLYINDINPKYRSTTNVTFRIHEKGLNEKFIELSEKSGFLFLRGHRVMKGMRASIYNSMPFEGVKKLSNFMKDFENQYFPKRKFF</sequence>
<evidence type="ECO:0000259" key="13">
    <source>
        <dbReference type="Pfam" id="PF00266"/>
    </source>
</evidence>
<dbReference type="Gene3D" id="3.40.640.10">
    <property type="entry name" value="Type I PLP-dependent aspartate aminotransferase-like (Major domain)"/>
    <property type="match status" value="1"/>
</dbReference>
<dbReference type="AlphaFoldDB" id="D4G800"/>
<dbReference type="GO" id="GO:0030170">
    <property type="term" value="F:pyridoxal phosphate binding"/>
    <property type="evidence" value="ECO:0007669"/>
    <property type="project" value="UniProtKB-UniRule"/>
</dbReference>
<evidence type="ECO:0000256" key="5">
    <source>
        <dbReference type="ARBA" id="ARBA00022605"/>
    </source>
</evidence>
<dbReference type="InterPro" id="IPR015422">
    <property type="entry name" value="PyrdxlP-dep_Trfase_small"/>
</dbReference>
<feature type="domain" description="Aminotransferase class V" evidence="13">
    <location>
        <begin position="5"/>
        <end position="354"/>
    </location>
</feature>
<dbReference type="InterPro" id="IPR015421">
    <property type="entry name" value="PyrdxlP-dep_Trfase_major"/>
</dbReference>
<feature type="binding site" evidence="12">
    <location>
        <position position="103"/>
    </location>
    <ligand>
        <name>pyridoxal 5'-phosphate</name>
        <dbReference type="ChEBI" id="CHEBI:597326"/>
    </ligand>
</feature>
<keyword evidence="5 12" id="KW-0028">Amino-acid biosynthesis</keyword>
<dbReference type="InterPro" id="IPR022278">
    <property type="entry name" value="Pser_aminoTfrase"/>
</dbReference>
<dbReference type="InterPro" id="IPR000192">
    <property type="entry name" value="Aminotrans_V_dom"/>
</dbReference>
<comment type="function">
    <text evidence="12">Catalyzes the reversible conversion of 3-phosphohydroxypyruvate to phosphoserine and of 3-hydroxy-2-oxo-4-phosphonooxybutanoate to phosphohydroxythreonine.</text>
</comment>
<dbReference type="STRING" id="515618.RIEPE_0192"/>
<dbReference type="UniPathway" id="UPA00244">
    <property type="reaction ID" value="UER00311"/>
</dbReference>
<dbReference type="NCBIfam" id="NF003764">
    <property type="entry name" value="PRK05355.1"/>
    <property type="match status" value="1"/>
</dbReference>
<dbReference type="InterPro" id="IPR015424">
    <property type="entry name" value="PyrdxlP-dep_Trfase"/>
</dbReference>
<dbReference type="GO" id="GO:0008615">
    <property type="term" value="P:pyridoxine biosynthetic process"/>
    <property type="evidence" value="ECO:0007669"/>
    <property type="project" value="UniProtKB-UniRule"/>
</dbReference>
<evidence type="ECO:0000256" key="3">
    <source>
        <dbReference type="ARBA" id="ARBA00006904"/>
    </source>
</evidence>
<feature type="modified residue" description="N6-(pyridoxal phosphate)lysine" evidence="12">
    <location>
        <position position="201"/>
    </location>
</feature>
<comment type="subunit">
    <text evidence="12">Homodimer.</text>
</comment>
<organism evidence="14 15">
    <name type="scientific">Riesia pediculicola (strain USDA)</name>
    <dbReference type="NCBI Taxonomy" id="515618"/>
    <lineage>
        <taxon>Bacteria</taxon>
        <taxon>Pseudomonadati</taxon>
        <taxon>Pseudomonadota</taxon>
        <taxon>Gammaproteobacteria</taxon>
        <taxon>Enterobacterales</taxon>
        <taxon>Enterobacteriaceae</taxon>
        <taxon>Candidatus Riesia</taxon>
    </lineage>
</organism>
<comment type="pathway">
    <text evidence="2 12">Amino-acid biosynthesis; L-serine biosynthesis; L-serine from 3-phospho-D-glycerate: step 2/3.</text>
</comment>
<accession>D4G800</accession>
<dbReference type="PIRSF" id="PIRSF000525">
    <property type="entry name" value="SerC"/>
    <property type="match status" value="1"/>
</dbReference>
<evidence type="ECO:0000256" key="7">
    <source>
        <dbReference type="ARBA" id="ARBA00022898"/>
    </source>
</evidence>
<evidence type="ECO:0000256" key="6">
    <source>
        <dbReference type="ARBA" id="ARBA00022679"/>
    </source>
</evidence>
<dbReference type="InterPro" id="IPR020578">
    <property type="entry name" value="Aminotrans_V_PyrdxlP_BS"/>
</dbReference>
<keyword evidence="6 12" id="KW-0808">Transferase</keyword>
<dbReference type="PANTHER" id="PTHR43247:SF1">
    <property type="entry name" value="PHOSPHOSERINE AMINOTRANSFERASE"/>
    <property type="match status" value="1"/>
</dbReference>
<dbReference type="HAMAP" id="MF_00160">
    <property type="entry name" value="SerC_aminotrans_5"/>
    <property type="match status" value="1"/>
</dbReference>
<evidence type="ECO:0000256" key="1">
    <source>
        <dbReference type="ARBA" id="ARBA00004915"/>
    </source>
</evidence>
<dbReference type="Proteomes" id="UP000001700">
    <property type="component" value="Chromosome"/>
</dbReference>
<comment type="similarity">
    <text evidence="3 12">Belongs to the class-V pyridoxal-phosphate-dependent aminotransferase family. SerC subfamily.</text>
</comment>
<dbReference type="Pfam" id="PF00266">
    <property type="entry name" value="Aminotran_5"/>
    <property type="match status" value="1"/>
</dbReference>
<name>D4G800_RIEPU</name>
<comment type="caution">
    <text evidence="12">Lacks conserved residue(s) required for the propagation of feature annotation.</text>
</comment>
<comment type="cofactor">
    <cofactor evidence="12">
        <name>pyridoxal 5'-phosphate</name>
        <dbReference type="ChEBI" id="CHEBI:597326"/>
    </cofactor>
    <text evidence="12">Binds 1 pyridoxal phosphate per subunit.</text>
</comment>
<dbReference type="PROSITE" id="PS00595">
    <property type="entry name" value="AA_TRANSFER_CLASS_5"/>
    <property type="match status" value="1"/>
</dbReference>
<proteinExistence type="inferred from homology"/>
<dbReference type="GO" id="GO:0005737">
    <property type="term" value="C:cytoplasm"/>
    <property type="evidence" value="ECO:0007669"/>
    <property type="project" value="UniProtKB-SubCell"/>
</dbReference>
<evidence type="ECO:0000256" key="8">
    <source>
        <dbReference type="ARBA" id="ARBA00023096"/>
    </source>
</evidence>
<evidence type="ECO:0000256" key="4">
    <source>
        <dbReference type="ARBA" id="ARBA00022576"/>
    </source>
</evidence>
<dbReference type="FunFam" id="3.40.640.10:FF:000010">
    <property type="entry name" value="Phosphoserine aminotransferase"/>
    <property type="match status" value="1"/>
</dbReference>
<dbReference type="HOGENOM" id="CLU_034866_0_2_6"/>
<dbReference type="GO" id="GO:0006564">
    <property type="term" value="P:L-serine biosynthetic process"/>
    <property type="evidence" value="ECO:0007669"/>
    <property type="project" value="UniProtKB-UniRule"/>
</dbReference>
<comment type="pathway">
    <text evidence="1 12">Cofactor biosynthesis; pyridoxine 5'-phosphate biosynthesis; pyridoxine 5'-phosphate from D-erythrose 4-phosphate: step 3/5.</text>
</comment>
<dbReference type="Gene3D" id="3.90.1150.10">
    <property type="entry name" value="Aspartate Aminotransferase, domain 1"/>
    <property type="match status" value="1"/>
</dbReference>
<gene>
    <name evidence="12" type="primary">serC</name>
    <name evidence="14" type="ordered locus">RIEPE_0192</name>
</gene>
<dbReference type="eggNOG" id="COG1932">
    <property type="taxonomic scope" value="Bacteria"/>
</dbReference>
<keyword evidence="4 12" id="KW-0032">Aminotransferase</keyword>
<keyword evidence="9 12" id="KW-0718">Serine biosynthesis</keyword>
<dbReference type="UniPathway" id="UPA00135">
    <property type="reaction ID" value="UER00197"/>
</dbReference>
<protein>
    <recommendedName>
        <fullName evidence="12">Phosphoserine aminotransferase</fullName>
        <ecNumber evidence="12">2.6.1.52</ecNumber>
    </recommendedName>
    <alternativeName>
        <fullName evidence="12">Phosphohydroxythreonine aminotransferase</fullName>
        <shortName evidence="12">PSAT</shortName>
    </alternativeName>
</protein>
<comment type="catalytic activity">
    <reaction evidence="10 12">
        <text>4-(phosphooxy)-L-threonine + 2-oxoglutarate = (R)-3-hydroxy-2-oxo-4-phosphooxybutanoate + L-glutamate</text>
        <dbReference type="Rhea" id="RHEA:16573"/>
        <dbReference type="ChEBI" id="CHEBI:16810"/>
        <dbReference type="ChEBI" id="CHEBI:29985"/>
        <dbReference type="ChEBI" id="CHEBI:58452"/>
        <dbReference type="ChEBI" id="CHEBI:58538"/>
        <dbReference type="EC" id="2.6.1.52"/>
    </reaction>
</comment>
<dbReference type="FunFam" id="3.90.1150.10:FF:000006">
    <property type="entry name" value="Phosphoserine aminotransferase"/>
    <property type="match status" value="1"/>
</dbReference>
<dbReference type="SUPFAM" id="SSF53383">
    <property type="entry name" value="PLP-dependent transferases"/>
    <property type="match status" value="1"/>
</dbReference>
<feature type="binding site" evidence="12">
    <location>
        <begin position="77"/>
        <end position="78"/>
    </location>
    <ligand>
        <name>pyridoxal 5'-phosphate</name>
        <dbReference type="ChEBI" id="CHEBI:597326"/>
    </ligand>
</feature>
<keyword evidence="8 12" id="KW-0664">Pyridoxine biosynthesis</keyword>
<feature type="binding site" evidence="12">
    <location>
        <begin position="243"/>
        <end position="244"/>
    </location>
    <ligand>
        <name>pyridoxal 5'-phosphate</name>
        <dbReference type="ChEBI" id="CHEBI:597326"/>
    </ligand>
</feature>
<feature type="binding site" evidence="12">
    <location>
        <position position="43"/>
    </location>
    <ligand>
        <name>L-glutamate</name>
        <dbReference type="ChEBI" id="CHEBI:29985"/>
    </ligand>
</feature>
<dbReference type="OrthoDB" id="9809412at2"/>
<feature type="binding site" evidence="12">
    <location>
        <position position="200"/>
    </location>
    <ligand>
        <name>pyridoxal 5'-phosphate</name>
        <dbReference type="ChEBI" id="CHEBI:597326"/>
    </ligand>
</feature>
<evidence type="ECO:0000313" key="14">
    <source>
        <dbReference type="EMBL" id="ADD79518.1"/>
    </source>
</evidence>
<keyword evidence="15" id="KW-1185">Reference proteome</keyword>
<dbReference type="EC" id="2.6.1.52" evidence="12"/>
<feature type="binding site" evidence="12">
    <location>
        <position position="155"/>
    </location>
    <ligand>
        <name>pyridoxal 5'-phosphate</name>
        <dbReference type="ChEBI" id="CHEBI:597326"/>
    </ligand>
</feature>
<dbReference type="KEGG" id="rip:RIEPE_0192"/>
<keyword evidence="7 12" id="KW-0663">Pyridoxal phosphate</keyword>
<evidence type="ECO:0000256" key="9">
    <source>
        <dbReference type="ARBA" id="ARBA00023299"/>
    </source>
</evidence>
<evidence type="ECO:0000313" key="15">
    <source>
        <dbReference type="Proteomes" id="UP000001700"/>
    </source>
</evidence>
<dbReference type="RefSeq" id="WP_013087508.1">
    <property type="nucleotide sequence ID" value="NC_014109.1"/>
</dbReference>
<feature type="binding site" evidence="12">
    <location>
        <position position="177"/>
    </location>
    <ligand>
        <name>pyridoxal 5'-phosphate</name>
        <dbReference type="ChEBI" id="CHEBI:597326"/>
    </ligand>
</feature>
<evidence type="ECO:0000256" key="10">
    <source>
        <dbReference type="ARBA" id="ARBA00047630"/>
    </source>
</evidence>
<dbReference type="GO" id="GO:0004648">
    <property type="term" value="F:O-phospho-L-serine:2-oxoglutarate aminotransferase activity"/>
    <property type="evidence" value="ECO:0007669"/>
    <property type="project" value="UniProtKB-UniRule"/>
</dbReference>